<accession>A0A9N9D581</accession>
<comment type="caution">
    <text evidence="2">The sequence shown here is derived from an EMBL/GenBank/DDBJ whole genome shotgun (WGS) entry which is preliminary data.</text>
</comment>
<gene>
    <name evidence="2" type="ORF">RFULGI_LOCUS7427</name>
</gene>
<keyword evidence="3" id="KW-1185">Reference proteome</keyword>
<proteinExistence type="predicted"/>
<evidence type="ECO:0000313" key="2">
    <source>
        <dbReference type="EMBL" id="CAG8622865.1"/>
    </source>
</evidence>
<feature type="non-terminal residue" evidence="2">
    <location>
        <position position="86"/>
    </location>
</feature>
<protein>
    <submittedName>
        <fullName evidence="2">10986_t:CDS:1</fullName>
    </submittedName>
</protein>
<dbReference type="Proteomes" id="UP000789396">
    <property type="component" value="Unassembled WGS sequence"/>
</dbReference>
<evidence type="ECO:0000313" key="3">
    <source>
        <dbReference type="Proteomes" id="UP000789396"/>
    </source>
</evidence>
<dbReference type="AlphaFoldDB" id="A0A9N9D581"/>
<reference evidence="2" key="1">
    <citation type="submission" date="2021-06" db="EMBL/GenBank/DDBJ databases">
        <authorList>
            <person name="Kallberg Y."/>
            <person name="Tangrot J."/>
            <person name="Rosling A."/>
        </authorList>
    </citation>
    <scope>NUCLEOTIDE SEQUENCE</scope>
    <source>
        <strain evidence="2">IN212</strain>
    </source>
</reference>
<feature type="region of interest" description="Disordered" evidence="1">
    <location>
        <begin position="14"/>
        <end position="38"/>
    </location>
</feature>
<sequence length="86" mass="10053">LQALINYQHQLENTSSNELLDSDDESEETISSNNEVQMSRENLNKELEELEDKINVNNIDLNYNINMDIDDYLYTQTHPAMDMEAK</sequence>
<organism evidence="2 3">
    <name type="scientific">Racocetra fulgida</name>
    <dbReference type="NCBI Taxonomy" id="60492"/>
    <lineage>
        <taxon>Eukaryota</taxon>
        <taxon>Fungi</taxon>
        <taxon>Fungi incertae sedis</taxon>
        <taxon>Mucoromycota</taxon>
        <taxon>Glomeromycotina</taxon>
        <taxon>Glomeromycetes</taxon>
        <taxon>Diversisporales</taxon>
        <taxon>Gigasporaceae</taxon>
        <taxon>Racocetra</taxon>
    </lineage>
</organism>
<dbReference type="EMBL" id="CAJVPZ010010734">
    <property type="protein sequence ID" value="CAG8622865.1"/>
    <property type="molecule type" value="Genomic_DNA"/>
</dbReference>
<name>A0A9N9D581_9GLOM</name>
<evidence type="ECO:0000256" key="1">
    <source>
        <dbReference type="SAM" id="MobiDB-lite"/>
    </source>
</evidence>